<gene>
    <name evidence="2" type="ORF">M9458_015345</name>
</gene>
<feature type="region of interest" description="Disordered" evidence="1">
    <location>
        <begin position="38"/>
        <end position="64"/>
    </location>
</feature>
<reference evidence="2 3" key="1">
    <citation type="submission" date="2024-05" db="EMBL/GenBank/DDBJ databases">
        <title>Genome sequencing and assembly of Indian major carp, Cirrhinus mrigala (Hamilton, 1822).</title>
        <authorList>
            <person name="Mohindra V."/>
            <person name="Chowdhury L.M."/>
            <person name="Lal K."/>
            <person name="Jena J.K."/>
        </authorList>
    </citation>
    <scope>NUCLEOTIDE SEQUENCE [LARGE SCALE GENOMIC DNA]</scope>
    <source>
        <strain evidence="2">CM1030</strain>
        <tissue evidence="2">Blood</tissue>
    </source>
</reference>
<sequence length="175" mass="18089">LMAEGGMTAVVQREQSTTMASMGSFGNNIIVSHRIHRGSQTGADAQSHTSLSPTPGTSSSESLAGAAGSYSRVLTGTLGIHTDTAQVNSTDIDLAPLVEQGRLHTSLLSQEFSPLFSSALDANGPSASMETDSVLEGEELQDFAHLPSSLLSSSPSLSPVNNSSYSNSDSSYHGD</sequence>
<feature type="non-terminal residue" evidence="2">
    <location>
        <position position="175"/>
    </location>
</feature>
<keyword evidence="3" id="KW-1185">Reference proteome</keyword>
<accession>A0ABD0QPU1</accession>
<proteinExistence type="predicted"/>
<dbReference type="EMBL" id="JAMKFB020000007">
    <property type="protein sequence ID" value="KAL0188246.1"/>
    <property type="molecule type" value="Genomic_DNA"/>
</dbReference>
<protein>
    <submittedName>
        <fullName evidence="2">Uncharacterized protein</fullName>
    </submittedName>
</protein>
<name>A0ABD0QPU1_CIRMR</name>
<feature type="non-terminal residue" evidence="2">
    <location>
        <position position="1"/>
    </location>
</feature>
<comment type="caution">
    <text evidence="2">The sequence shown here is derived from an EMBL/GenBank/DDBJ whole genome shotgun (WGS) entry which is preliminary data.</text>
</comment>
<feature type="region of interest" description="Disordered" evidence="1">
    <location>
        <begin position="151"/>
        <end position="175"/>
    </location>
</feature>
<dbReference type="Proteomes" id="UP001529510">
    <property type="component" value="Unassembled WGS sequence"/>
</dbReference>
<feature type="compositionally biased region" description="Low complexity" evidence="1">
    <location>
        <begin position="47"/>
        <end position="64"/>
    </location>
</feature>
<organism evidence="2 3">
    <name type="scientific">Cirrhinus mrigala</name>
    <name type="common">Mrigala</name>
    <dbReference type="NCBI Taxonomy" id="683832"/>
    <lineage>
        <taxon>Eukaryota</taxon>
        <taxon>Metazoa</taxon>
        <taxon>Chordata</taxon>
        <taxon>Craniata</taxon>
        <taxon>Vertebrata</taxon>
        <taxon>Euteleostomi</taxon>
        <taxon>Actinopterygii</taxon>
        <taxon>Neopterygii</taxon>
        <taxon>Teleostei</taxon>
        <taxon>Ostariophysi</taxon>
        <taxon>Cypriniformes</taxon>
        <taxon>Cyprinidae</taxon>
        <taxon>Labeoninae</taxon>
        <taxon>Labeonini</taxon>
        <taxon>Cirrhinus</taxon>
    </lineage>
</organism>
<dbReference type="AlphaFoldDB" id="A0ABD0QPU1"/>
<evidence type="ECO:0000313" key="3">
    <source>
        <dbReference type="Proteomes" id="UP001529510"/>
    </source>
</evidence>
<evidence type="ECO:0000313" key="2">
    <source>
        <dbReference type="EMBL" id="KAL0188246.1"/>
    </source>
</evidence>
<evidence type="ECO:0000256" key="1">
    <source>
        <dbReference type="SAM" id="MobiDB-lite"/>
    </source>
</evidence>